<keyword evidence="4" id="KW-0378">Hydrolase</keyword>
<keyword evidence="1" id="KW-0732">Signal</keyword>
<dbReference type="SUPFAM" id="SSF52266">
    <property type="entry name" value="SGNH hydrolase"/>
    <property type="match status" value="1"/>
</dbReference>
<dbReference type="CDD" id="cd01831">
    <property type="entry name" value="Endoglucanase_E_like"/>
    <property type="match status" value="1"/>
</dbReference>
<sequence length="354" mass="38348">MKVFTLAFVVSVVTAASLPTLRCRDSTYRFVGRVNPETKELTWPSTGVAFSFTGTTASININSVRGTASVSLYIDGNEPIVIPSIDGSPIRTPTLPLGNHTVEIRKRSETNFGTFRITNVTTDGTFAPSVAPTRKIEIIGDSISVGYGLDGVLPCTDTALLQNNPKTYGAVAAQALGADYSVVAWSGKGLVRNYASNPPDTQPPMPVVYTRYGANDEDDSFTFPSSWVPDAVVINLGTNDFSYLNVREPVNPAALIEALSALIESIHAQYEDAQFFLVSSPLLSDYWPTIEDAQKTTHIRVLQTVIERLDALKIHFVDWPTQGSDVGCDYHPNEATQAQGADLLIEAIQTALGW</sequence>
<feature type="signal peptide" evidence="1">
    <location>
        <begin position="1"/>
        <end position="15"/>
    </location>
</feature>
<evidence type="ECO:0000313" key="5">
    <source>
        <dbReference type="Proteomes" id="UP000813444"/>
    </source>
</evidence>
<protein>
    <submittedName>
        <fullName evidence="4">SGNH hydrolase-type esterase domain-containing protein</fullName>
    </submittedName>
</protein>
<dbReference type="PANTHER" id="PTHR37834:SF2">
    <property type="entry name" value="ESTERASE, SGNH HYDROLASE-TYPE"/>
    <property type="match status" value="1"/>
</dbReference>
<dbReference type="AlphaFoldDB" id="A0A8K0SI16"/>
<dbReference type="InterPro" id="IPR040794">
    <property type="entry name" value="CE2_N"/>
</dbReference>
<dbReference type="Pfam" id="PF13472">
    <property type="entry name" value="Lipase_GDSL_2"/>
    <property type="match status" value="1"/>
</dbReference>
<dbReference type="InterPro" id="IPR037461">
    <property type="entry name" value="CtCE2-like_dom"/>
</dbReference>
<feature type="domain" description="SGNH hydrolase-type esterase" evidence="2">
    <location>
        <begin position="139"/>
        <end position="337"/>
    </location>
</feature>
<feature type="chain" id="PRO_5035461025" evidence="1">
    <location>
        <begin position="16"/>
        <end position="354"/>
    </location>
</feature>
<dbReference type="Gene3D" id="3.40.50.1110">
    <property type="entry name" value="SGNH hydrolase"/>
    <property type="match status" value="1"/>
</dbReference>
<dbReference type="InterPro" id="IPR036514">
    <property type="entry name" value="SGNH_hydro_sf"/>
</dbReference>
<keyword evidence="5" id="KW-1185">Reference proteome</keyword>
<gene>
    <name evidence="4" type="ORF">B0I35DRAFT_453432</name>
</gene>
<dbReference type="GO" id="GO:0052689">
    <property type="term" value="F:carboxylic ester hydrolase activity"/>
    <property type="evidence" value="ECO:0007669"/>
    <property type="project" value="InterPro"/>
</dbReference>
<name>A0A8K0SI16_9HYPO</name>
<evidence type="ECO:0000259" key="3">
    <source>
        <dbReference type="Pfam" id="PF17996"/>
    </source>
</evidence>
<dbReference type="InterPro" id="IPR052762">
    <property type="entry name" value="PCW_deacetylase/CE"/>
</dbReference>
<proteinExistence type="predicted"/>
<evidence type="ECO:0000313" key="4">
    <source>
        <dbReference type="EMBL" id="KAH7309819.1"/>
    </source>
</evidence>
<dbReference type="Gene3D" id="2.60.120.260">
    <property type="entry name" value="Galactose-binding domain-like"/>
    <property type="match status" value="1"/>
</dbReference>
<dbReference type="EMBL" id="JAGPNK010000013">
    <property type="protein sequence ID" value="KAH7309819.1"/>
    <property type="molecule type" value="Genomic_DNA"/>
</dbReference>
<organism evidence="4 5">
    <name type="scientific">Stachybotrys elegans</name>
    <dbReference type="NCBI Taxonomy" id="80388"/>
    <lineage>
        <taxon>Eukaryota</taxon>
        <taxon>Fungi</taxon>
        <taxon>Dikarya</taxon>
        <taxon>Ascomycota</taxon>
        <taxon>Pezizomycotina</taxon>
        <taxon>Sordariomycetes</taxon>
        <taxon>Hypocreomycetidae</taxon>
        <taxon>Hypocreales</taxon>
        <taxon>Stachybotryaceae</taxon>
        <taxon>Stachybotrys</taxon>
    </lineage>
</organism>
<reference evidence="4" key="1">
    <citation type="journal article" date="2021" name="Nat. Commun.">
        <title>Genetic determinants of endophytism in the Arabidopsis root mycobiome.</title>
        <authorList>
            <person name="Mesny F."/>
            <person name="Miyauchi S."/>
            <person name="Thiergart T."/>
            <person name="Pickel B."/>
            <person name="Atanasova L."/>
            <person name="Karlsson M."/>
            <person name="Huettel B."/>
            <person name="Barry K.W."/>
            <person name="Haridas S."/>
            <person name="Chen C."/>
            <person name="Bauer D."/>
            <person name="Andreopoulos W."/>
            <person name="Pangilinan J."/>
            <person name="LaButti K."/>
            <person name="Riley R."/>
            <person name="Lipzen A."/>
            <person name="Clum A."/>
            <person name="Drula E."/>
            <person name="Henrissat B."/>
            <person name="Kohler A."/>
            <person name="Grigoriev I.V."/>
            <person name="Martin F.M."/>
            <person name="Hacquard S."/>
        </authorList>
    </citation>
    <scope>NUCLEOTIDE SEQUENCE</scope>
    <source>
        <strain evidence="4">MPI-CAGE-CH-0235</strain>
    </source>
</reference>
<dbReference type="PANTHER" id="PTHR37834">
    <property type="entry name" value="GDSL-LIKE LIPASE/ACYLHYDROLASE DOMAIN PROTEIN (AFU_ORTHOLOGUE AFUA_2G00620)"/>
    <property type="match status" value="1"/>
</dbReference>
<comment type="caution">
    <text evidence="4">The sequence shown here is derived from an EMBL/GenBank/DDBJ whole genome shotgun (WGS) entry which is preliminary data.</text>
</comment>
<feature type="domain" description="Carbohydrate esterase 2 N-terminal" evidence="3">
    <location>
        <begin position="30"/>
        <end position="124"/>
    </location>
</feature>
<accession>A0A8K0SI16</accession>
<dbReference type="InterPro" id="IPR013830">
    <property type="entry name" value="SGNH_hydro"/>
</dbReference>
<dbReference type="Proteomes" id="UP000813444">
    <property type="component" value="Unassembled WGS sequence"/>
</dbReference>
<evidence type="ECO:0000259" key="2">
    <source>
        <dbReference type="Pfam" id="PF13472"/>
    </source>
</evidence>
<dbReference type="Pfam" id="PF17996">
    <property type="entry name" value="CE2_N"/>
    <property type="match status" value="1"/>
</dbReference>
<dbReference type="OrthoDB" id="426133at2759"/>
<evidence type="ECO:0000256" key="1">
    <source>
        <dbReference type="SAM" id="SignalP"/>
    </source>
</evidence>